<comment type="caution">
    <text evidence="1">The sequence shown here is derived from an EMBL/GenBank/DDBJ whole genome shotgun (WGS) entry which is preliminary data.</text>
</comment>
<dbReference type="EMBL" id="LSMT01000612">
    <property type="protein sequence ID" value="PFX15777.1"/>
    <property type="molecule type" value="Genomic_DNA"/>
</dbReference>
<gene>
    <name evidence="1" type="ORF">AWC38_SpisGene19999</name>
</gene>
<dbReference type="GO" id="GO:0008782">
    <property type="term" value="F:adenosylhomocysteine nucleosidase activity"/>
    <property type="evidence" value="ECO:0007669"/>
    <property type="project" value="TreeGrafter"/>
</dbReference>
<dbReference type="GO" id="GO:0005829">
    <property type="term" value="C:cytosol"/>
    <property type="evidence" value="ECO:0007669"/>
    <property type="project" value="TreeGrafter"/>
</dbReference>
<name>A0A2B4RHF2_STYPI</name>
<evidence type="ECO:0000313" key="2">
    <source>
        <dbReference type="Proteomes" id="UP000225706"/>
    </source>
</evidence>
<sequence>MQKRVYEMIDQMHGETLCILAYSVTMAGLKNDNSSSVVDCSEDPPSFSIAPLKLSDLPKKRKPWSADHLPVDILLLTVEDCEFLACYCYLRDSFKSYEKSIGDVYFGKMGEEGYESLKVALVRCLKGSSDPGGSQTSAKNAITLLRPKATFLVGFCYSPSPEKAQLGDVVISSKLTTDCHQTPVGRYVGNLVRSAADGWEAPLENPEAGDVKVHCGGEILSCSDLTGAEQQCQLHPGAIAVELAGKGLFAAAHDTKMEWLVIKGVCDFVHGSGSSNKSWKTFACVMAASVASNMLSDSCVFEDWPHYSGMWTFT</sequence>
<reference evidence="2" key="1">
    <citation type="journal article" date="2017" name="bioRxiv">
        <title>Comparative analysis of the genomes of Stylophora pistillata and Acropora digitifera provides evidence for extensive differences between species of corals.</title>
        <authorList>
            <person name="Voolstra C.R."/>
            <person name="Li Y."/>
            <person name="Liew Y.J."/>
            <person name="Baumgarten S."/>
            <person name="Zoccola D."/>
            <person name="Flot J.-F."/>
            <person name="Tambutte S."/>
            <person name="Allemand D."/>
            <person name="Aranda M."/>
        </authorList>
    </citation>
    <scope>NUCLEOTIDE SEQUENCE [LARGE SCALE GENOMIC DNA]</scope>
</reference>
<keyword evidence="2" id="KW-1185">Reference proteome</keyword>
<dbReference type="Gene3D" id="3.40.50.1580">
    <property type="entry name" value="Nucleoside phosphorylase domain"/>
    <property type="match status" value="1"/>
</dbReference>
<dbReference type="Proteomes" id="UP000225706">
    <property type="component" value="Unassembled WGS sequence"/>
</dbReference>
<dbReference type="GO" id="GO:0008930">
    <property type="term" value="F:methylthioadenosine nucleosidase activity"/>
    <property type="evidence" value="ECO:0007669"/>
    <property type="project" value="TreeGrafter"/>
</dbReference>
<dbReference type="AlphaFoldDB" id="A0A2B4RHF2"/>
<dbReference type="InterPro" id="IPR035994">
    <property type="entry name" value="Nucleoside_phosphorylase_sf"/>
</dbReference>
<dbReference type="PANTHER" id="PTHR46832:SF1">
    <property type="entry name" value="5'-METHYLTHIOADENOSINE_S-ADENOSYLHOMOCYSTEINE NUCLEOSIDASE"/>
    <property type="match status" value="1"/>
</dbReference>
<organism evidence="1 2">
    <name type="scientific">Stylophora pistillata</name>
    <name type="common">Smooth cauliflower coral</name>
    <dbReference type="NCBI Taxonomy" id="50429"/>
    <lineage>
        <taxon>Eukaryota</taxon>
        <taxon>Metazoa</taxon>
        <taxon>Cnidaria</taxon>
        <taxon>Anthozoa</taxon>
        <taxon>Hexacorallia</taxon>
        <taxon>Scleractinia</taxon>
        <taxon>Astrocoeniina</taxon>
        <taxon>Pocilloporidae</taxon>
        <taxon>Stylophora</taxon>
    </lineage>
</organism>
<dbReference type="PANTHER" id="PTHR46832">
    <property type="entry name" value="5'-METHYLTHIOADENOSINE/S-ADENOSYLHOMOCYSTEINE NUCLEOSIDASE"/>
    <property type="match status" value="1"/>
</dbReference>
<dbReference type="OrthoDB" id="5966439at2759"/>
<accession>A0A2B4RHF2</accession>
<protein>
    <submittedName>
        <fullName evidence="1">Uncharacterized protein</fullName>
    </submittedName>
</protein>
<dbReference type="SUPFAM" id="SSF53167">
    <property type="entry name" value="Purine and uridine phosphorylases"/>
    <property type="match status" value="1"/>
</dbReference>
<dbReference type="GO" id="GO:0019284">
    <property type="term" value="P:L-methionine salvage from S-adenosylmethionine"/>
    <property type="evidence" value="ECO:0007669"/>
    <property type="project" value="TreeGrafter"/>
</dbReference>
<evidence type="ECO:0000313" key="1">
    <source>
        <dbReference type="EMBL" id="PFX15777.1"/>
    </source>
</evidence>
<proteinExistence type="predicted"/>
<dbReference type="GO" id="GO:0009116">
    <property type="term" value="P:nucleoside metabolic process"/>
    <property type="evidence" value="ECO:0007669"/>
    <property type="project" value="InterPro"/>
</dbReference>